<dbReference type="EMBL" id="BAABDO010000152">
    <property type="protein sequence ID" value="GAA4157201.1"/>
    <property type="molecule type" value="Genomic_DNA"/>
</dbReference>
<evidence type="ECO:0000256" key="2">
    <source>
        <dbReference type="ARBA" id="ARBA00022475"/>
    </source>
</evidence>
<evidence type="ECO:0000313" key="9">
    <source>
        <dbReference type="Proteomes" id="UP001500266"/>
    </source>
</evidence>
<feature type="transmembrane region" description="Helical" evidence="7">
    <location>
        <begin position="173"/>
        <end position="192"/>
    </location>
</feature>
<feature type="transmembrane region" description="Helical" evidence="7">
    <location>
        <begin position="301"/>
        <end position="318"/>
    </location>
</feature>
<keyword evidence="3 7" id="KW-0812">Transmembrane</keyword>
<dbReference type="RefSeq" id="WP_345024993.1">
    <property type="nucleotide sequence ID" value="NZ_BAABDO010000152.1"/>
</dbReference>
<evidence type="ECO:0000256" key="5">
    <source>
        <dbReference type="ARBA" id="ARBA00023136"/>
    </source>
</evidence>
<dbReference type="PANTHER" id="PTHR39087:SF2">
    <property type="entry name" value="UPF0104 MEMBRANE PROTEIN MJ1595"/>
    <property type="match status" value="1"/>
</dbReference>
<dbReference type="Proteomes" id="UP001500266">
    <property type="component" value="Unassembled WGS sequence"/>
</dbReference>
<evidence type="ECO:0000256" key="1">
    <source>
        <dbReference type="ARBA" id="ARBA00004651"/>
    </source>
</evidence>
<gene>
    <name evidence="8" type="ORF">GCM10022416_58700</name>
</gene>
<feature type="transmembrane region" description="Helical" evidence="7">
    <location>
        <begin position="238"/>
        <end position="265"/>
    </location>
</feature>
<name>A0ABP7ZGJ3_9ACTN</name>
<proteinExistence type="predicted"/>
<dbReference type="PANTHER" id="PTHR39087">
    <property type="entry name" value="UPF0104 MEMBRANE PROTEIN MJ1595"/>
    <property type="match status" value="1"/>
</dbReference>
<dbReference type="InterPro" id="IPR022791">
    <property type="entry name" value="L-PG_synthase/AglD"/>
</dbReference>
<feature type="region of interest" description="Disordered" evidence="6">
    <location>
        <begin position="1"/>
        <end position="24"/>
    </location>
</feature>
<sequence>MGEVVTAPAPHAREEDAPVAPEPSARRRGMWVQLGVLAATAGALAAFHDRLPDFGAMWDAARRAEPGWLAVVVLGAAGSMGAFARLQRRLLRIGGLRISLRRAFAVTYAGNALSTTLPAGPALSVVYTFRQFRRSGASARLAMAVILLGGVITTAAYTAIGLAALIADPRARTPVLLALGAALVAAAAVAALRRGVRARLAAFGRRSVRRVLGHRRIAPYAERLWEGRRVLRPSRRDWAALVALALLNWVFDIAALHAAVLAVGIDLAPQAVVLAYFAAQAAGSVLPVLPGGLGAIESSMAGALVAFGAALIPAGAAVGLYRLVSYWGVVAVGWLAWVVLHGGPRLSENTRRWLAAFGEGLLQGCSSVLLLPYPIPPGVRGAEPRNG</sequence>
<feature type="transmembrane region" description="Helical" evidence="7">
    <location>
        <begin position="106"/>
        <end position="129"/>
    </location>
</feature>
<evidence type="ECO:0000256" key="3">
    <source>
        <dbReference type="ARBA" id="ARBA00022692"/>
    </source>
</evidence>
<feature type="transmembrane region" description="Helical" evidence="7">
    <location>
        <begin position="141"/>
        <end position="167"/>
    </location>
</feature>
<accession>A0ABP7ZGJ3</accession>
<reference evidence="9" key="1">
    <citation type="journal article" date="2019" name="Int. J. Syst. Evol. Microbiol.">
        <title>The Global Catalogue of Microorganisms (GCM) 10K type strain sequencing project: providing services to taxonomists for standard genome sequencing and annotation.</title>
        <authorList>
            <consortium name="The Broad Institute Genomics Platform"/>
            <consortium name="The Broad Institute Genome Sequencing Center for Infectious Disease"/>
            <person name="Wu L."/>
            <person name="Ma J."/>
        </authorList>
    </citation>
    <scope>NUCLEOTIDE SEQUENCE [LARGE SCALE GENOMIC DNA]</scope>
    <source>
        <strain evidence="9">JCM 17316</strain>
    </source>
</reference>
<feature type="transmembrane region" description="Helical" evidence="7">
    <location>
        <begin position="353"/>
        <end position="375"/>
    </location>
</feature>
<evidence type="ECO:0000256" key="7">
    <source>
        <dbReference type="SAM" id="Phobius"/>
    </source>
</evidence>
<keyword evidence="2" id="KW-1003">Cell membrane</keyword>
<keyword evidence="4 7" id="KW-1133">Transmembrane helix</keyword>
<comment type="subcellular location">
    <subcellularLocation>
        <location evidence="1">Cell membrane</location>
        <topology evidence="1">Multi-pass membrane protein</topology>
    </subcellularLocation>
</comment>
<feature type="transmembrane region" description="Helical" evidence="7">
    <location>
        <begin position="30"/>
        <end position="47"/>
    </location>
</feature>
<evidence type="ECO:0000313" key="8">
    <source>
        <dbReference type="EMBL" id="GAA4157201.1"/>
    </source>
</evidence>
<feature type="transmembrane region" description="Helical" evidence="7">
    <location>
        <begin position="68"/>
        <end position="86"/>
    </location>
</feature>
<feature type="transmembrane region" description="Helical" evidence="7">
    <location>
        <begin position="324"/>
        <end position="341"/>
    </location>
</feature>
<organism evidence="8 9">
    <name type="scientific">Actinomadura keratinilytica</name>
    <dbReference type="NCBI Taxonomy" id="547461"/>
    <lineage>
        <taxon>Bacteria</taxon>
        <taxon>Bacillati</taxon>
        <taxon>Actinomycetota</taxon>
        <taxon>Actinomycetes</taxon>
        <taxon>Streptosporangiales</taxon>
        <taxon>Thermomonosporaceae</taxon>
        <taxon>Actinomadura</taxon>
    </lineage>
</organism>
<keyword evidence="5 7" id="KW-0472">Membrane</keyword>
<feature type="transmembrane region" description="Helical" evidence="7">
    <location>
        <begin position="271"/>
        <end position="289"/>
    </location>
</feature>
<comment type="caution">
    <text evidence="8">The sequence shown here is derived from an EMBL/GenBank/DDBJ whole genome shotgun (WGS) entry which is preliminary data.</text>
</comment>
<protein>
    <submittedName>
        <fullName evidence="8">YbhN family protein</fullName>
    </submittedName>
</protein>
<evidence type="ECO:0000256" key="6">
    <source>
        <dbReference type="SAM" id="MobiDB-lite"/>
    </source>
</evidence>
<keyword evidence="9" id="KW-1185">Reference proteome</keyword>
<dbReference type="Pfam" id="PF03706">
    <property type="entry name" value="LPG_synthase_TM"/>
    <property type="match status" value="1"/>
</dbReference>
<dbReference type="NCBIfam" id="TIGR00374">
    <property type="entry name" value="flippase-like domain"/>
    <property type="match status" value="1"/>
</dbReference>
<evidence type="ECO:0000256" key="4">
    <source>
        <dbReference type="ARBA" id="ARBA00022989"/>
    </source>
</evidence>